<keyword evidence="5" id="KW-0677">Repeat</keyword>
<dbReference type="PANTHER" id="PTHR48064:SF1">
    <property type="entry name" value="RECEPTOR-LIKE PROTEIN 51-RELATED"/>
    <property type="match status" value="1"/>
</dbReference>
<dbReference type="InterPro" id="IPR032675">
    <property type="entry name" value="LRR_dom_sf"/>
</dbReference>
<dbReference type="Gene3D" id="3.80.10.10">
    <property type="entry name" value="Ribonuclease Inhibitor"/>
    <property type="match status" value="1"/>
</dbReference>
<comment type="subcellular location">
    <subcellularLocation>
        <location evidence="1">Membrane</location>
        <topology evidence="1">Single-pass membrane protein</topology>
    </subcellularLocation>
</comment>
<evidence type="ECO:0000313" key="11">
    <source>
        <dbReference type="EMBL" id="CAH9076576.1"/>
    </source>
</evidence>
<dbReference type="Pfam" id="PF13855">
    <property type="entry name" value="LRR_8"/>
    <property type="match status" value="1"/>
</dbReference>
<dbReference type="PRINTS" id="PR00019">
    <property type="entry name" value="LEURICHRPT"/>
</dbReference>
<dbReference type="SUPFAM" id="SSF52058">
    <property type="entry name" value="L domain-like"/>
    <property type="match status" value="1"/>
</dbReference>
<organism evidence="11 12">
    <name type="scientific">Cuscuta epithymum</name>
    <dbReference type="NCBI Taxonomy" id="186058"/>
    <lineage>
        <taxon>Eukaryota</taxon>
        <taxon>Viridiplantae</taxon>
        <taxon>Streptophyta</taxon>
        <taxon>Embryophyta</taxon>
        <taxon>Tracheophyta</taxon>
        <taxon>Spermatophyta</taxon>
        <taxon>Magnoliopsida</taxon>
        <taxon>eudicotyledons</taxon>
        <taxon>Gunneridae</taxon>
        <taxon>Pentapetalae</taxon>
        <taxon>asterids</taxon>
        <taxon>lamiids</taxon>
        <taxon>Solanales</taxon>
        <taxon>Convolvulaceae</taxon>
        <taxon>Cuscuteae</taxon>
        <taxon>Cuscuta</taxon>
        <taxon>Cuscuta subgen. Cuscuta</taxon>
    </lineage>
</organism>
<evidence type="ECO:0000256" key="10">
    <source>
        <dbReference type="SAM" id="Phobius"/>
    </source>
</evidence>
<proteinExistence type="inferred from homology"/>
<dbReference type="GO" id="GO:0016020">
    <property type="term" value="C:membrane"/>
    <property type="evidence" value="ECO:0007669"/>
    <property type="project" value="UniProtKB-SubCell"/>
</dbReference>
<evidence type="ECO:0000256" key="4">
    <source>
        <dbReference type="ARBA" id="ARBA00022692"/>
    </source>
</evidence>
<keyword evidence="4 10" id="KW-0812">Transmembrane</keyword>
<evidence type="ECO:0008006" key="13">
    <source>
        <dbReference type="Google" id="ProtNLM"/>
    </source>
</evidence>
<keyword evidence="6 10" id="KW-1133">Transmembrane helix</keyword>
<dbReference type="InterPro" id="IPR001611">
    <property type="entry name" value="Leu-rich_rpt"/>
</dbReference>
<protein>
    <recommendedName>
        <fullName evidence="13">Receptor-like protein 51</fullName>
    </recommendedName>
</protein>
<gene>
    <name evidence="11" type="ORF">CEPIT_LOCUS5947</name>
</gene>
<evidence type="ECO:0000256" key="9">
    <source>
        <dbReference type="SAM" id="MobiDB-lite"/>
    </source>
</evidence>
<dbReference type="FunFam" id="3.80.10.10:FF:000111">
    <property type="entry name" value="LRR receptor-like serine/threonine-protein kinase ERECTA"/>
    <property type="match status" value="1"/>
</dbReference>
<dbReference type="InterPro" id="IPR053038">
    <property type="entry name" value="RLP_Defense"/>
</dbReference>
<dbReference type="Proteomes" id="UP001152523">
    <property type="component" value="Unassembled WGS sequence"/>
</dbReference>
<comment type="similarity">
    <text evidence="2">Belongs to the RLP family.</text>
</comment>
<evidence type="ECO:0000256" key="6">
    <source>
        <dbReference type="ARBA" id="ARBA00022989"/>
    </source>
</evidence>
<evidence type="ECO:0000256" key="1">
    <source>
        <dbReference type="ARBA" id="ARBA00004167"/>
    </source>
</evidence>
<evidence type="ECO:0000256" key="2">
    <source>
        <dbReference type="ARBA" id="ARBA00009592"/>
    </source>
</evidence>
<keyword evidence="7 10" id="KW-0472">Membrane</keyword>
<dbReference type="AlphaFoldDB" id="A0AAV0CGC4"/>
<evidence type="ECO:0000256" key="8">
    <source>
        <dbReference type="ARBA" id="ARBA00023180"/>
    </source>
</evidence>
<evidence type="ECO:0000256" key="3">
    <source>
        <dbReference type="ARBA" id="ARBA00022614"/>
    </source>
</evidence>
<comment type="caution">
    <text evidence="11">The sequence shown here is derived from an EMBL/GenBank/DDBJ whole genome shotgun (WGS) entry which is preliminary data.</text>
</comment>
<evidence type="ECO:0000256" key="5">
    <source>
        <dbReference type="ARBA" id="ARBA00022737"/>
    </source>
</evidence>
<evidence type="ECO:0000313" key="12">
    <source>
        <dbReference type="Proteomes" id="UP001152523"/>
    </source>
</evidence>
<dbReference type="EMBL" id="CAMAPF010000030">
    <property type="protein sequence ID" value="CAH9076576.1"/>
    <property type="molecule type" value="Genomic_DNA"/>
</dbReference>
<name>A0AAV0CGC4_9ASTE</name>
<keyword evidence="12" id="KW-1185">Reference proteome</keyword>
<dbReference type="PANTHER" id="PTHR48064">
    <property type="entry name" value="OS01G0750400 PROTEIN"/>
    <property type="match status" value="1"/>
</dbReference>
<feature type="transmembrane region" description="Helical" evidence="10">
    <location>
        <begin position="449"/>
        <end position="469"/>
    </location>
</feature>
<feature type="compositionally biased region" description="Acidic residues" evidence="9">
    <location>
        <begin position="423"/>
        <end position="437"/>
    </location>
</feature>
<dbReference type="Pfam" id="PF00560">
    <property type="entry name" value="LRR_1"/>
    <property type="match status" value="1"/>
</dbReference>
<evidence type="ECO:0000256" key="7">
    <source>
        <dbReference type="ARBA" id="ARBA00023136"/>
    </source>
</evidence>
<feature type="region of interest" description="Disordered" evidence="9">
    <location>
        <begin position="72"/>
        <end position="97"/>
    </location>
</feature>
<keyword evidence="3" id="KW-0433">Leucine-rich repeat</keyword>
<feature type="region of interest" description="Disordered" evidence="9">
    <location>
        <begin position="413"/>
        <end position="443"/>
    </location>
</feature>
<sequence length="476" mass="50979">MKGDQKLQLSCETFSQCHLTRSTTIASLSSSSSSLLFYRSPLPAPMAPQHLLISVSLIIFLVFPPGASTIAPTKAPSAKTPAPKLPPSSSSSSSSLDPKQLRALQSLNLPTTKDPCSPLHNSTTVCDGSDPFRHLVSLKLSNCSDDVTLSLTALKSLATLKDLEFINCDVSPPTRLPSDLADNLLSFTAFNSLRKLTGVWLGRLQNLTNLTVCRVPVKASGPFVILNALKNLKSVTISQANLTGLLPKHWNPNLNHVDLSGNSLKGRIPASLTQLENLTFLDLSSNSLNGTIPTSFGDLTSLKNVSLSSNSLSGPIPASFAAIPELVHLDLGSNQLNGTIPKFISDMKGLKYLNLEKNNFHGVLPFNASFMNRLYVLKVGENSNLCYNHSAALSSTKLKLGISPCDKHGLPMSPPGSVASDTSDGDYNDGNDDDDEDEPRHRSHGPSKVFLAFAIALSSLVFVIILLILCCKCCCK</sequence>
<accession>A0AAV0CGC4</accession>
<reference evidence="11" key="1">
    <citation type="submission" date="2022-07" db="EMBL/GenBank/DDBJ databases">
        <authorList>
            <person name="Macas J."/>
            <person name="Novak P."/>
            <person name="Neumann P."/>
        </authorList>
    </citation>
    <scope>NUCLEOTIDE SEQUENCE</scope>
</reference>
<keyword evidence="8" id="KW-0325">Glycoprotein</keyword>